<sequence length="332" mass="39144">MNWLVGLLICLTSAGAARYGDYSGAKMPQYNVEYPENAPLSDDYKDHSPDAAQSLDYRYEEDSIQDKVASIEPEDDSWFKRKKEILKLSNGRMDLNTNNDLITKFKSNPRFQKHRSRTKQKMNSGNKKHNDYETQYDNDGEDVKIEYPKKILKNNKVEPEFDFRFTTQKVIRRKVRDRTISQERKEIDDSDDEENIKAKFDDENLEHRIDGRRRMKVEKDPLYVHKMKKFNLKDYAEDDEYYDMKRINRIKQKIPEVLRRTTELITTTVKSVAEQELKAFLSQQRKESSSSTSFPITFPPNAVDAGFEEEWKYFLTLNSTTKVWTGLSILHA</sequence>
<protein>
    <submittedName>
        <fullName evidence="3">Uncharacterized protein</fullName>
    </submittedName>
</protein>
<keyword evidence="2" id="KW-0732">Signal</keyword>
<feature type="non-terminal residue" evidence="3">
    <location>
        <position position="332"/>
    </location>
</feature>
<evidence type="ECO:0000256" key="2">
    <source>
        <dbReference type="SAM" id="SignalP"/>
    </source>
</evidence>
<evidence type="ECO:0000313" key="4">
    <source>
        <dbReference type="Proteomes" id="UP000838878"/>
    </source>
</evidence>
<dbReference type="Proteomes" id="UP000838878">
    <property type="component" value="Chromosome 11"/>
</dbReference>
<keyword evidence="4" id="KW-1185">Reference proteome</keyword>
<proteinExistence type="predicted"/>
<name>A0A8J9Y804_9NEOP</name>
<feature type="compositionally biased region" description="Basic residues" evidence="1">
    <location>
        <begin position="111"/>
        <end position="120"/>
    </location>
</feature>
<dbReference type="AlphaFoldDB" id="A0A8J9Y804"/>
<organism evidence="3 4">
    <name type="scientific">Brenthis ino</name>
    <name type="common">lesser marbled fritillary</name>
    <dbReference type="NCBI Taxonomy" id="405034"/>
    <lineage>
        <taxon>Eukaryota</taxon>
        <taxon>Metazoa</taxon>
        <taxon>Ecdysozoa</taxon>
        <taxon>Arthropoda</taxon>
        <taxon>Hexapoda</taxon>
        <taxon>Insecta</taxon>
        <taxon>Pterygota</taxon>
        <taxon>Neoptera</taxon>
        <taxon>Endopterygota</taxon>
        <taxon>Lepidoptera</taxon>
        <taxon>Glossata</taxon>
        <taxon>Ditrysia</taxon>
        <taxon>Papilionoidea</taxon>
        <taxon>Nymphalidae</taxon>
        <taxon>Heliconiinae</taxon>
        <taxon>Argynnini</taxon>
        <taxon>Brenthis</taxon>
    </lineage>
</organism>
<dbReference type="EMBL" id="OV170231">
    <property type="protein sequence ID" value="CAH0716700.1"/>
    <property type="molecule type" value="Genomic_DNA"/>
</dbReference>
<gene>
    <name evidence="3" type="ORF">BINO364_LOCUS3409</name>
</gene>
<evidence type="ECO:0000256" key="1">
    <source>
        <dbReference type="SAM" id="MobiDB-lite"/>
    </source>
</evidence>
<dbReference type="OrthoDB" id="6908801at2759"/>
<reference evidence="3" key="1">
    <citation type="submission" date="2021-12" db="EMBL/GenBank/DDBJ databases">
        <authorList>
            <person name="Martin H S."/>
        </authorList>
    </citation>
    <scope>NUCLEOTIDE SEQUENCE</scope>
</reference>
<feature type="signal peptide" evidence="2">
    <location>
        <begin position="1"/>
        <end position="16"/>
    </location>
</feature>
<evidence type="ECO:0000313" key="3">
    <source>
        <dbReference type="EMBL" id="CAH0716700.1"/>
    </source>
</evidence>
<feature type="chain" id="PRO_5035465409" evidence="2">
    <location>
        <begin position="17"/>
        <end position="332"/>
    </location>
</feature>
<feature type="region of interest" description="Disordered" evidence="1">
    <location>
        <begin position="110"/>
        <end position="136"/>
    </location>
</feature>
<accession>A0A8J9Y804</accession>